<gene>
    <name evidence="2" type="ORF">BJG266_LOCUS20455</name>
    <name evidence="3" type="ORF">QVE165_LOCUS24311</name>
</gene>
<dbReference type="InterPro" id="IPR001810">
    <property type="entry name" value="F-box_dom"/>
</dbReference>
<organism evidence="3 4">
    <name type="scientific">Adineta steineri</name>
    <dbReference type="NCBI Taxonomy" id="433720"/>
    <lineage>
        <taxon>Eukaryota</taxon>
        <taxon>Metazoa</taxon>
        <taxon>Spiralia</taxon>
        <taxon>Gnathifera</taxon>
        <taxon>Rotifera</taxon>
        <taxon>Eurotatoria</taxon>
        <taxon>Bdelloidea</taxon>
        <taxon>Adinetida</taxon>
        <taxon>Adinetidae</taxon>
        <taxon>Adineta</taxon>
    </lineage>
</organism>
<dbReference type="Gene3D" id="3.80.10.10">
    <property type="entry name" value="Ribonuclease Inhibitor"/>
    <property type="match status" value="1"/>
</dbReference>
<protein>
    <recommendedName>
        <fullName evidence="1">F-box domain-containing protein</fullName>
    </recommendedName>
</protein>
<dbReference type="SUPFAM" id="SSF52047">
    <property type="entry name" value="RNI-like"/>
    <property type="match status" value="1"/>
</dbReference>
<dbReference type="AlphaFoldDB" id="A0A814UGA0"/>
<evidence type="ECO:0000313" key="4">
    <source>
        <dbReference type="Proteomes" id="UP000663832"/>
    </source>
</evidence>
<dbReference type="Proteomes" id="UP000663877">
    <property type="component" value="Unassembled WGS sequence"/>
</dbReference>
<evidence type="ECO:0000259" key="1">
    <source>
        <dbReference type="PROSITE" id="PS50181"/>
    </source>
</evidence>
<dbReference type="Proteomes" id="UP000663832">
    <property type="component" value="Unassembled WGS sequence"/>
</dbReference>
<sequence length="533" mass="62721">MSISLIEKLSNEIFYEIFEYLDGSEVYQAFSNLNHRFQQLINCSSLLLKFNHDSLILDNTYKQFLLNHKHQIVSFYIPNNDFFSSFSIDSSFYQLQSLSIDEISSSVLISLLGNLSSLHRLVSLTINTQNSLDDFTEVYRLIFTLPKLKYIKCSGDEDDISISLPIATNEQLSAIEYFIINHHCAFDTLCTLISYTPQLCHLSLLYLSDCDSDNEIILSVTLPNLTYLSIESCNVTFDNLEALIIESECNLKVLHVSFYYYYNVYFDDDPWEELIINYLPELKKLHLGYRHDIDPELGSSSNFKPPDQFNSLFWNKQKWVLEVEMCGMEYLYTIRSYEKRWYDVDPSNEISNSTRLKITYLPDDDHLMEFELMICDLLAVTQIYHLEISKENISSNIVLELIQEFSALQTLRISSLVLYESFIYDKNRRYKSAKNEITKVYLEKMSRIEDIYFLLQHCPNVEYLKIGFLHKFYVELFFKDILKAIKDDPNRYFRSLCFHIPTDDNVMIEKLKQMINGEECLHDFTIKICYGND</sequence>
<name>A0A814UGA0_9BILA</name>
<evidence type="ECO:0000313" key="2">
    <source>
        <dbReference type="EMBL" id="CAF1084577.1"/>
    </source>
</evidence>
<comment type="caution">
    <text evidence="3">The sequence shown here is derived from an EMBL/GenBank/DDBJ whole genome shotgun (WGS) entry which is preliminary data.</text>
</comment>
<dbReference type="OrthoDB" id="10017835at2759"/>
<evidence type="ECO:0000313" key="3">
    <source>
        <dbReference type="EMBL" id="CAF1174481.1"/>
    </source>
</evidence>
<dbReference type="InterPro" id="IPR032675">
    <property type="entry name" value="LRR_dom_sf"/>
</dbReference>
<keyword evidence="4" id="KW-1185">Reference proteome</keyword>
<feature type="domain" description="F-box" evidence="1">
    <location>
        <begin position="3"/>
        <end position="50"/>
    </location>
</feature>
<proteinExistence type="predicted"/>
<dbReference type="EMBL" id="CAJNOM010000170">
    <property type="protein sequence ID" value="CAF1174481.1"/>
    <property type="molecule type" value="Genomic_DNA"/>
</dbReference>
<accession>A0A814UGA0</accession>
<dbReference type="EMBL" id="CAJNOI010000116">
    <property type="protein sequence ID" value="CAF1084577.1"/>
    <property type="molecule type" value="Genomic_DNA"/>
</dbReference>
<reference evidence="3" key="1">
    <citation type="submission" date="2021-02" db="EMBL/GenBank/DDBJ databases">
        <authorList>
            <person name="Nowell W R."/>
        </authorList>
    </citation>
    <scope>NUCLEOTIDE SEQUENCE</scope>
</reference>
<dbReference type="PROSITE" id="PS50181">
    <property type="entry name" value="FBOX"/>
    <property type="match status" value="1"/>
</dbReference>